<dbReference type="RefSeq" id="WP_253445937.1">
    <property type="nucleotide sequence ID" value="NZ_JALJYF010000001.1"/>
</dbReference>
<proteinExistence type="predicted"/>
<dbReference type="Gene3D" id="3.20.20.370">
    <property type="entry name" value="Glycoside hydrolase/deacetylase"/>
    <property type="match status" value="1"/>
</dbReference>
<protein>
    <submittedName>
        <fullName evidence="4">Peptidoglycan/xylan/chitin deacetylase (PgdA/CDA1 family)</fullName>
    </submittedName>
</protein>
<feature type="chain" id="PRO_5046702727" evidence="2">
    <location>
        <begin position="30"/>
        <end position="263"/>
    </location>
</feature>
<reference evidence="4 5" key="1">
    <citation type="submission" date="2022-03" db="EMBL/GenBank/DDBJ databases">
        <title>Genomic Encyclopedia of Type Strains, Phase III (KMG-III): the genomes of soil and plant-associated and newly described type strains.</title>
        <authorList>
            <person name="Whitman W."/>
        </authorList>
    </citation>
    <scope>NUCLEOTIDE SEQUENCE [LARGE SCALE GENOMIC DNA]</scope>
    <source>
        <strain evidence="4 5">BSker1</strain>
    </source>
</reference>
<dbReference type="EMBL" id="JALJYF010000001">
    <property type="protein sequence ID" value="MCP1726907.1"/>
    <property type="molecule type" value="Genomic_DNA"/>
</dbReference>
<feature type="signal peptide" evidence="2">
    <location>
        <begin position="1"/>
        <end position="29"/>
    </location>
</feature>
<feature type="region of interest" description="Disordered" evidence="1">
    <location>
        <begin position="46"/>
        <end position="65"/>
    </location>
</feature>
<evidence type="ECO:0000256" key="2">
    <source>
        <dbReference type="SAM" id="SignalP"/>
    </source>
</evidence>
<dbReference type="InterPro" id="IPR011330">
    <property type="entry name" value="Glyco_hydro/deAcase_b/a-brl"/>
</dbReference>
<dbReference type="InterPro" id="IPR050248">
    <property type="entry name" value="Polysacc_deacetylase_ArnD"/>
</dbReference>
<comment type="caution">
    <text evidence="4">The sequence shown here is derived from an EMBL/GenBank/DDBJ whole genome shotgun (WGS) entry which is preliminary data.</text>
</comment>
<dbReference type="Pfam" id="PF01522">
    <property type="entry name" value="Polysacc_deac_1"/>
    <property type="match status" value="1"/>
</dbReference>
<sequence length="263" mass="29439">MPQLSPLFPTRITGLFLLTLSLSSFPASLDWQSALSDFEKRYPQLGELDTPELPSARGESHYHGNRNREQRRVALTFDACSRWTGNRKDARVLSILKENEIQATLFLGGRWMIENPELTRRWAENPDLEIGTHGYRHPRLTELSAEDQMLEISYAQAAALAITGHWPRYFRPPFAEYNQDTLSIAAKLGLELIQFDVASGDADPDQSPEAVAEHVLDNIRPGSIVVLHLHQEALPTAEALPLILEGLAERDLDPVTIPTLLGS</sequence>
<feature type="domain" description="NodB homology" evidence="3">
    <location>
        <begin position="71"/>
        <end position="255"/>
    </location>
</feature>
<dbReference type="InterPro" id="IPR002509">
    <property type="entry name" value="NODB_dom"/>
</dbReference>
<dbReference type="PANTHER" id="PTHR10587:SF134">
    <property type="entry name" value="SECRETED PROTEIN"/>
    <property type="match status" value="1"/>
</dbReference>
<dbReference type="SUPFAM" id="SSF88713">
    <property type="entry name" value="Glycoside hydrolase/deacetylase"/>
    <property type="match status" value="1"/>
</dbReference>
<keyword evidence="5" id="KW-1185">Reference proteome</keyword>
<name>A0ABT1GAF4_9GAMM</name>
<dbReference type="PANTHER" id="PTHR10587">
    <property type="entry name" value="GLYCOSYL TRANSFERASE-RELATED"/>
    <property type="match status" value="1"/>
</dbReference>
<keyword evidence="2" id="KW-0732">Signal</keyword>
<accession>A0ABT1GAF4</accession>
<dbReference type="PROSITE" id="PS51677">
    <property type="entry name" value="NODB"/>
    <property type="match status" value="1"/>
</dbReference>
<evidence type="ECO:0000259" key="3">
    <source>
        <dbReference type="PROSITE" id="PS51677"/>
    </source>
</evidence>
<organism evidence="4 5">
    <name type="scientific">Natronospira proteinivora</name>
    <dbReference type="NCBI Taxonomy" id="1807133"/>
    <lineage>
        <taxon>Bacteria</taxon>
        <taxon>Pseudomonadati</taxon>
        <taxon>Pseudomonadota</taxon>
        <taxon>Gammaproteobacteria</taxon>
        <taxon>Natronospirales</taxon>
        <taxon>Natronospiraceae</taxon>
        <taxon>Natronospira</taxon>
    </lineage>
</organism>
<evidence type="ECO:0000313" key="5">
    <source>
        <dbReference type="Proteomes" id="UP001523550"/>
    </source>
</evidence>
<evidence type="ECO:0000256" key="1">
    <source>
        <dbReference type="SAM" id="MobiDB-lite"/>
    </source>
</evidence>
<dbReference type="Proteomes" id="UP001523550">
    <property type="component" value="Unassembled WGS sequence"/>
</dbReference>
<evidence type="ECO:0000313" key="4">
    <source>
        <dbReference type="EMBL" id="MCP1726907.1"/>
    </source>
</evidence>
<gene>
    <name evidence="4" type="ORF">J2T60_000872</name>
</gene>